<evidence type="ECO:0000313" key="4">
    <source>
        <dbReference type="WBParaSite" id="Hba_03757"/>
    </source>
</evidence>
<keyword evidence="1" id="KW-1133">Transmembrane helix</keyword>
<reference evidence="4" key="1">
    <citation type="submission" date="2016-11" db="UniProtKB">
        <authorList>
            <consortium name="WormBaseParasite"/>
        </authorList>
    </citation>
    <scope>IDENTIFICATION</scope>
</reference>
<sequence length="284" mass="32619">MDKTEEVCNDCPTQHAVAYWVLHRVYLIPHHNLTLTYPSTVNVRCAKKYVVPSPTILPGSLENMCRSRLLCVCVFFTDSYAMYMVFLILLPFKFTTVETLPFMLLSTLLLAGVNDIVLIRDDNIPRVHWKLGKIYELPTTKDIRSVKVILSNGRILNRSINCICPLEIQVKDTTYNQLHRSDRLALLPPKSYIYFVCLFSTVTTTLCLDSKRTSNTTLTTFVYLQECGRTGVGIYSTKDGFYCFKNHSCNTDTYLRVHENNYTCRFPCECPKWASDCSTYTADE</sequence>
<keyword evidence="1" id="KW-0472">Membrane</keyword>
<dbReference type="Proteomes" id="UP000095283">
    <property type="component" value="Unplaced"/>
</dbReference>
<dbReference type="InterPro" id="IPR040676">
    <property type="entry name" value="DUF5641"/>
</dbReference>
<dbReference type="WBParaSite" id="Hba_03757">
    <property type="protein sequence ID" value="Hba_03757"/>
    <property type="gene ID" value="Hba_03757"/>
</dbReference>
<evidence type="ECO:0000256" key="1">
    <source>
        <dbReference type="SAM" id="Phobius"/>
    </source>
</evidence>
<organism evidence="3 4">
    <name type="scientific">Heterorhabditis bacteriophora</name>
    <name type="common">Entomopathogenic nematode worm</name>
    <dbReference type="NCBI Taxonomy" id="37862"/>
    <lineage>
        <taxon>Eukaryota</taxon>
        <taxon>Metazoa</taxon>
        <taxon>Ecdysozoa</taxon>
        <taxon>Nematoda</taxon>
        <taxon>Chromadorea</taxon>
        <taxon>Rhabditida</taxon>
        <taxon>Rhabditina</taxon>
        <taxon>Rhabditomorpha</taxon>
        <taxon>Strongyloidea</taxon>
        <taxon>Heterorhabditidae</taxon>
        <taxon>Heterorhabditis</taxon>
    </lineage>
</organism>
<proteinExistence type="predicted"/>
<protein>
    <submittedName>
        <fullName evidence="4">DUF5641 domain-containing protein</fullName>
    </submittedName>
</protein>
<evidence type="ECO:0000259" key="2">
    <source>
        <dbReference type="Pfam" id="PF18701"/>
    </source>
</evidence>
<keyword evidence="3" id="KW-1185">Reference proteome</keyword>
<name>A0A1I7WFQ3_HETBA</name>
<feature type="transmembrane region" description="Helical" evidence="1">
    <location>
        <begin position="69"/>
        <end position="90"/>
    </location>
</feature>
<dbReference type="Pfam" id="PF18701">
    <property type="entry name" value="DUF5641"/>
    <property type="match status" value="1"/>
</dbReference>
<dbReference type="AlphaFoldDB" id="A0A1I7WFQ3"/>
<keyword evidence="1" id="KW-0812">Transmembrane</keyword>
<accession>A0A1I7WFQ3</accession>
<feature type="domain" description="DUF5641" evidence="2">
    <location>
        <begin position="113"/>
        <end position="166"/>
    </location>
</feature>
<evidence type="ECO:0000313" key="3">
    <source>
        <dbReference type="Proteomes" id="UP000095283"/>
    </source>
</evidence>
<feature type="transmembrane region" description="Helical" evidence="1">
    <location>
        <begin position="102"/>
        <end position="119"/>
    </location>
</feature>